<dbReference type="PRINTS" id="PR00036">
    <property type="entry name" value="HTHLACI"/>
</dbReference>
<dbReference type="PANTHER" id="PTHR30146:SF148">
    <property type="entry name" value="HTH-TYPE TRANSCRIPTIONAL REPRESSOR PURR-RELATED"/>
    <property type="match status" value="1"/>
</dbReference>
<accession>A0ABW0RTW3</accession>
<dbReference type="RefSeq" id="WP_379765331.1">
    <property type="nucleotide sequence ID" value="NZ_JBHSMZ010000001.1"/>
</dbReference>
<dbReference type="PANTHER" id="PTHR30146">
    <property type="entry name" value="LACI-RELATED TRANSCRIPTIONAL REPRESSOR"/>
    <property type="match status" value="1"/>
</dbReference>
<dbReference type="CDD" id="cd06288">
    <property type="entry name" value="PBP1_sucrose_transcription_regulator"/>
    <property type="match status" value="1"/>
</dbReference>
<proteinExistence type="predicted"/>
<dbReference type="InterPro" id="IPR028082">
    <property type="entry name" value="Peripla_BP_I"/>
</dbReference>
<dbReference type="Gene3D" id="1.10.260.40">
    <property type="entry name" value="lambda repressor-like DNA-binding domains"/>
    <property type="match status" value="1"/>
</dbReference>
<dbReference type="Pfam" id="PF00356">
    <property type="entry name" value="LacI"/>
    <property type="match status" value="1"/>
</dbReference>
<dbReference type="InterPro" id="IPR010982">
    <property type="entry name" value="Lambda_DNA-bd_dom_sf"/>
</dbReference>
<keyword evidence="7" id="KW-1185">Reference proteome</keyword>
<reference evidence="7" key="1">
    <citation type="journal article" date="2019" name="Int. J. Syst. Evol. Microbiol.">
        <title>The Global Catalogue of Microorganisms (GCM) 10K type strain sequencing project: providing services to taxonomists for standard genome sequencing and annotation.</title>
        <authorList>
            <consortium name="The Broad Institute Genomics Platform"/>
            <consortium name="The Broad Institute Genome Sequencing Center for Infectious Disease"/>
            <person name="Wu L."/>
            <person name="Ma J."/>
        </authorList>
    </citation>
    <scope>NUCLEOTIDE SEQUENCE [LARGE SCALE GENOMIC DNA]</scope>
    <source>
        <strain evidence="7">CGMCC 4.5798</strain>
    </source>
</reference>
<dbReference type="Proteomes" id="UP001596086">
    <property type="component" value="Unassembled WGS sequence"/>
</dbReference>
<dbReference type="EMBL" id="JBHSMZ010000001">
    <property type="protein sequence ID" value="MFC5546955.1"/>
    <property type="molecule type" value="Genomic_DNA"/>
</dbReference>
<dbReference type="PROSITE" id="PS00356">
    <property type="entry name" value="HTH_LACI_1"/>
    <property type="match status" value="1"/>
</dbReference>
<keyword evidence="2" id="KW-0805">Transcription regulation</keyword>
<evidence type="ECO:0000313" key="7">
    <source>
        <dbReference type="Proteomes" id="UP001596086"/>
    </source>
</evidence>
<evidence type="ECO:0000256" key="1">
    <source>
        <dbReference type="ARBA" id="ARBA00022491"/>
    </source>
</evidence>
<dbReference type="Pfam" id="PF13377">
    <property type="entry name" value="Peripla_BP_3"/>
    <property type="match status" value="1"/>
</dbReference>
<name>A0ABW0RTW3_9BURK</name>
<evidence type="ECO:0000256" key="3">
    <source>
        <dbReference type="ARBA" id="ARBA00023125"/>
    </source>
</evidence>
<dbReference type="Gene3D" id="3.40.50.2300">
    <property type="match status" value="2"/>
</dbReference>
<keyword evidence="3 6" id="KW-0238">DNA-binding</keyword>
<evidence type="ECO:0000259" key="5">
    <source>
        <dbReference type="PROSITE" id="PS50932"/>
    </source>
</evidence>
<dbReference type="SMART" id="SM00354">
    <property type="entry name" value="HTH_LACI"/>
    <property type="match status" value="1"/>
</dbReference>
<dbReference type="SUPFAM" id="SSF47413">
    <property type="entry name" value="lambda repressor-like DNA-binding domains"/>
    <property type="match status" value="1"/>
</dbReference>
<evidence type="ECO:0000313" key="6">
    <source>
        <dbReference type="EMBL" id="MFC5546955.1"/>
    </source>
</evidence>
<dbReference type="InterPro" id="IPR000843">
    <property type="entry name" value="HTH_LacI"/>
</dbReference>
<comment type="caution">
    <text evidence="6">The sequence shown here is derived from an EMBL/GenBank/DDBJ whole genome shotgun (WGS) entry which is preliminary data.</text>
</comment>
<dbReference type="PROSITE" id="PS50932">
    <property type="entry name" value="HTH_LACI_2"/>
    <property type="match status" value="1"/>
</dbReference>
<organism evidence="6 7">
    <name type="scientific">Massilia aerilata</name>
    <dbReference type="NCBI Taxonomy" id="453817"/>
    <lineage>
        <taxon>Bacteria</taxon>
        <taxon>Pseudomonadati</taxon>
        <taxon>Pseudomonadota</taxon>
        <taxon>Betaproteobacteria</taxon>
        <taxon>Burkholderiales</taxon>
        <taxon>Oxalobacteraceae</taxon>
        <taxon>Telluria group</taxon>
        <taxon>Massilia</taxon>
    </lineage>
</organism>
<dbReference type="CDD" id="cd01392">
    <property type="entry name" value="HTH_LacI"/>
    <property type="match status" value="1"/>
</dbReference>
<feature type="domain" description="HTH lacI-type" evidence="5">
    <location>
        <begin position="10"/>
        <end position="76"/>
    </location>
</feature>
<evidence type="ECO:0000256" key="2">
    <source>
        <dbReference type="ARBA" id="ARBA00023015"/>
    </source>
</evidence>
<dbReference type="InterPro" id="IPR046335">
    <property type="entry name" value="LacI/GalR-like_sensor"/>
</dbReference>
<sequence length="348" mass="37765">MNRPARGRRPTMTDIAKLAGVSQSTVSLVINHLSGAKVSRATRETVLRIARELGYPLERHHGRIDNRPGAARNLIVYLTDELTTSPHAMQTMDGAKDGAWDQDCLVAAFATRGDPEQEQAVLARMLDHPALLGVIYATIFTRAVSLPPALEGVPTVLLNCHEREPAHPAVVPAERQGGYTATMHLVANGHRRIGFINGEGWIEAAGDRLQGYRLALAEAGIAFDPLLVREGDWQVDSGYAHALSLLDAPDRPSALFCANDLMALGALDAARERKLAVPRALSVVGYDDQDLARYTHPPLTTVLLPNYEMGRWAAENLIAQARGGRVENMVFESECPLVSRDSVAPPAL</sequence>
<gene>
    <name evidence="6" type="ORF">ACFPO9_00320</name>
</gene>
<keyword evidence="1" id="KW-0678">Repressor</keyword>
<evidence type="ECO:0000256" key="4">
    <source>
        <dbReference type="ARBA" id="ARBA00023163"/>
    </source>
</evidence>
<dbReference type="SUPFAM" id="SSF53822">
    <property type="entry name" value="Periplasmic binding protein-like I"/>
    <property type="match status" value="1"/>
</dbReference>
<dbReference type="GO" id="GO:0003677">
    <property type="term" value="F:DNA binding"/>
    <property type="evidence" value="ECO:0007669"/>
    <property type="project" value="UniProtKB-KW"/>
</dbReference>
<keyword evidence="4" id="KW-0804">Transcription</keyword>
<protein>
    <submittedName>
        <fullName evidence="6">LacI family DNA-binding transcriptional regulator</fullName>
    </submittedName>
</protein>